<dbReference type="InParanoid" id="K0ICE4"/>
<dbReference type="GO" id="GO:0004360">
    <property type="term" value="F:glutamine-fructose-6-phosphate transaminase (isomerizing) activity"/>
    <property type="evidence" value="ECO:0007669"/>
    <property type="project" value="TreeGrafter"/>
</dbReference>
<dbReference type="GO" id="GO:0006487">
    <property type="term" value="P:protein N-linked glycosylation"/>
    <property type="evidence" value="ECO:0007669"/>
    <property type="project" value="TreeGrafter"/>
</dbReference>
<accession>K0ICE4</accession>
<dbReference type="RefSeq" id="WP_015019581.1">
    <property type="nucleotide sequence ID" value="NC_018719.1"/>
</dbReference>
<dbReference type="AlphaFoldDB" id="K0ICE4"/>
<dbReference type="STRING" id="1237085.Ngar_c21150"/>
<dbReference type="GO" id="GO:0006047">
    <property type="term" value="P:UDP-N-acetylglucosamine metabolic process"/>
    <property type="evidence" value="ECO:0007669"/>
    <property type="project" value="TreeGrafter"/>
</dbReference>
<protein>
    <submittedName>
        <fullName evidence="2">Putative phosphosugar isomerase</fullName>
    </submittedName>
</protein>
<reference evidence="2 3" key="1">
    <citation type="journal article" date="2012" name="Environ. Microbiol.">
        <title>The genome of the ammonia-oxidizing Candidatus Nitrososphaera gargensis: insights into metabolic versatility and environmental adaptations.</title>
        <authorList>
            <person name="Spang A."/>
            <person name="Poehlein A."/>
            <person name="Offre P."/>
            <person name="Zumbragel S."/>
            <person name="Haider S."/>
            <person name="Rychlik N."/>
            <person name="Nowka B."/>
            <person name="Schmeisser C."/>
            <person name="Lebedeva E.V."/>
            <person name="Rattei T."/>
            <person name="Bohm C."/>
            <person name="Schmid M."/>
            <person name="Galushko A."/>
            <person name="Hatzenpichler R."/>
            <person name="Weinmaier T."/>
            <person name="Daniel R."/>
            <person name="Schleper C."/>
            <person name="Spieck E."/>
            <person name="Streit W."/>
            <person name="Wagner M."/>
        </authorList>
    </citation>
    <scope>NUCLEOTIDE SEQUENCE [LARGE SCALE GENOMIC DNA]</scope>
    <source>
        <strain evidence="3">Ga9.2</strain>
    </source>
</reference>
<sequence length="305" mass="33294">MNAIEAMQEEIGCQVEGLSRQELLPRRDENCLFVGSGDSYVAGLVAQHVSGGRAICCYPTDLIQNPLSVASGRSVYIVSISGSTKANILAAKVAKRRGVCTTAITARLASPLARACDRTIELKYKSTGVTTSGTISFTSSMLTCISLVTKVTLPDLTKIYRHAEKQAGQIAGEIGTKKSNYFILGNGVLHPIAIYGALKFNEVFGAKAMPYQAEEFCHSPLFSAKNGDQMIVMGSDGKRLSDRLMQEGFSSVHVDFKGTGIELLLQSTFFMQLLVLRLAQRRRMTSCYFLNNKRLLRTSSDFIYG</sequence>
<dbReference type="OrthoDB" id="34358at2157"/>
<dbReference type="Gene3D" id="3.40.50.10490">
    <property type="entry name" value="Glucose-6-phosphate isomerase like protein, domain 1"/>
    <property type="match status" value="2"/>
</dbReference>
<dbReference type="SUPFAM" id="SSF53697">
    <property type="entry name" value="SIS domain"/>
    <property type="match status" value="1"/>
</dbReference>
<proteinExistence type="predicted"/>
<evidence type="ECO:0000313" key="3">
    <source>
        <dbReference type="Proteomes" id="UP000008037"/>
    </source>
</evidence>
<evidence type="ECO:0000313" key="2">
    <source>
        <dbReference type="EMBL" id="AFU59046.1"/>
    </source>
</evidence>
<dbReference type="GeneID" id="13795978"/>
<keyword evidence="2" id="KW-0413">Isomerase</keyword>
<dbReference type="GO" id="GO:0006002">
    <property type="term" value="P:fructose 6-phosphate metabolic process"/>
    <property type="evidence" value="ECO:0007669"/>
    <property type="project" value="TreeGrafter"/>
</dbReference>
<name>K0ICE4_NITGG</name>
<organism evidence="2 3">
    <name type="scientific">Nitrososphaera gargensis (strain Ga9.2)</name>
    <dbReference type="NCBI Taxonomy" id="1237085"/>
    <lineage>
        <taxon>Archaea</taxon>
        <taxon>Nitrososphaerota</taxon>
        <taxon>Nitrososphaeria</taxon>
        <taxon>Nitrososphaerales</taxon>
        <taxon>Nitrososphaeraceae</taxon>
        <taxon>Nitrososphaera</taxon>
    </lineage>
</organism>
<dbReference type="PROSITE" id="PS51464">
    <property type="entry name" value="SIS"/>
    <property type="match status" value="1"/>
</dbReference>
<keyword evidence="3" id="KW-1185">Reference proteome</keyword>
<feature type="domain" description="SIS" evidence="1">
    <location>
        <begin position="19"/>
        <end position="157"/>
    </location>
</feature>
<dbReference type="HOGENOM" id="CLU_077866_0_0_2"/>
<dbReference type="EMBL" id="CP002408">
    <property type="protein sequence ID" value="AFU59046.1"/>
    <property type="molecule type" value="Genomic_DNA"/>
</dbReference>
<evidence type="ECO:0000259" key="1">
    <source>
        <dbReference type="PROSITE" id="PS51464"/>
    </source>
</evidence>
<dbReference type="InterPro" id="IPR001347">
    <property type="entry name" value="SIS_dom"/>
</dbReference>
<dbReference type="KEGG" id="nga:Ngar_c21150"/>
<dbReference type="PANTHER" id="PTHR10937">
    <property type="entry name" value="GLUCOSAMINE--FRUCTOSE-6-PHOSPHATE AMINOTRANSFERASE, ISOMERIZING"/>
    <property type="match status" value="1"/>
</dbReference>
<gene>
    <name evidence="2" type="ordered locus">Ngar_c21150</name>
</gene>
<dbReference type="GO" id="GO:0016853">
    <property type="term" value="F:isomerase activity"/>
    <property type="evidence" value="ECO:0007669"/>
    <property type="project" value="UniProtKB-KW"/>
</dbReference>
<dbReference type="InterPro" id="IPR046348">
    <property type="entry name" value="SIS_dom_sf"/>
</dbReference>
<dbReference type="GO" id="GO:0097367">
    <property type="term" value="F:carbohydrate derivative binding"/>
    <property type="evidence" value="ECO:0007669"/>
    <property type="project" value="InterPro"/>
</dbReference>
<dbReference type="Pfam" id="PF01380">
    <property type="entry name" value="SIS"/>
    <property type="match status" value="1"/>
</dbReference>
<dbReference type="Proteomes" id="UP000008037">
    <property type="component" value="Chromosome"/>
</dbReference>
<dbReference type="PANTHER" id="PTHR10937:SF0">
    <property type="entry name" value="GLUTAMINE--FRUCTOSE-6-PHOSPHATE TRANSAMINASE (ISOMERIZING)"/>
    <property type="match status" value="1"/>
</dbReference>
<dbReference type="BioCyc" id="CNIT1237085:G1324-2113-MONOMER"/>